<proteinExistence type="predicted"/>
<feature type="chain" id="PRO_5040225797" evidence="3">
    <location>
        <begin position="34"/>
        <end position="203"/>
    </location>
</feature>
<dbReference type="Proteomes" id="UP000696485">
    <property type="component" value="Unassembled WGS sequence"/>
</dbReference>
<protein>
    <submittedName>
        <fullName evidence="4">Uncharacterized protein</fullName>
    </submittedName>
</protein>
<sequence length="203" mass="20684">MPTFKHHRPRSFTKPLVATLVLALLLSLYLVSAQSSGGSSPPAQPGSDKSDPPTKTHGGDSGGGYGSVTVSGGATVTAVPSPSVVTTVSVINGTTTTITMTITATGLALVVPTTSTIPKAAQSILVVQSTTYGKVLPAAGPVDDRIESHFWDQFSPPDMPGKGKSSSASHQAQSAVGWLLSVFGQSLVMVVCVTSLVAPAWIL</sequence>
<feature type="transmembrane region" description="Helical" evidence="2">
    <location>
        <begin position="175"/>
        <end position="202"/>
    </location>
</feature>
<evidence type="ECO:0000256" key="2">
    <source>
        <dbReference type="SAM" id="Phobius"/>
    </source>
</evidence>
<keyword evidence="2" id="KW-0812">Transmembrane</keyword>
<reference evidence="4" key="1">
    <citation type="journal article" date="2020" name="Fungal Divers.">
        <title>Resolving the Mortierellaceae phylogeny through synthesis of multi-gene phylogenetics and phylogenomics.</title>
        <authorList>
            <person name="Vandepol N."/>
            <person name="Liber J."/>
            <person name="Desiro A."/>
            <person name="Na H."/>
            <person name="Kennedy M."/>
            <person name="Barry K."/>
            <person name="Grigoriev I.V."/>
            <person name="Miller A.N."/>
            <person name="O'Donnell K."/>
            <person name="Stajich J.E."/>
            <person name="Bonito G."/>
        </authorList>
    </citation>
    <scope>NUCLEOTIDE SEQUENCE</scope>
    <source>
        <strain evidence="4">NVP1</strain>
    </source>
</reference>
<evidence type="ECO:0000256" key="3">
    <source>
        <dbReference type="SAM" id="SignalP"/>
    </source>
</evidence>
<evidence type="ECO:0000313" key="4">
    <source>
        <dbReference type="EMBL" id="KAF9333260.1"/>
    </source>
</evidence>
<feature type="compositionally biased region" description="Basic and acidic residues" evidence="1">
    <location>
        <begin position="48"/>
        <end position="58"/>
    </location>
</feature>
<organism evidence="4 5">
    <name type="scientific">Podila minutissima</name>
    <dbReference type="NCBI Taxonomy" id="64525"/>
    <lineage>
        <taxon>Eukaryota</taxon>
        <taxon>Fungi</taxon>
        <taxon>Fungi incertae sedis</taxon>
        <taxon>Mucoromycota</taxon>
        <taxon>Mortierellomycotina</taxon>
        <taxon>Mortierellomycetes</taxon>
        <taxon>Mortierellales</taxon>
        <taxon>Mortierellaceae</taxon>
        <taxon>Podila</taxon>
    </lineage>
</organism>
<dbReference type="AlphaFoldDB" id="A0A9P5VN14"/>
<keyword evidence="5" id="KW-1185">Reference proteome</keyword>
<comment type="caution">
    <text evidence="4">The sequence shown here is derived from an EMBL/GenBank/DDBJ whole genome shotgun (WGS) entry which is preliminary data.</text>
</comment>
<feature type="region of interest" description="Disordered" evidence="1">
    <location>
        <begin position="36"/>
        <end position="68"/>
    </location>
</feature>
<feature type="compositionally biased region" description="Low complexity" evidence="1">
    <location>
        <begin position="36"/>
        <end position="47"/>
    </location>
</feature>
<name>A0A9P5VN14_9FUNG</name>
<accession>A0A9P5VN14</accession>
<keyword evidence="3" id="KW-0732">Signal</keyword>
<keyword evidence="2" id="KW-0472">Membrane</keyword>
<evidence type="ECO:0000313" key="5">
    <source>
        <dbReference type="Proteomes" id="UP000696485"/>
    </source>
</evidence>
<keyword evidence="2" id="KW-1133">Transmembrane helix</keyword>
<gene>
    <name evidence="4" type="ORF">BG006_003855</name>
</gene>
<evidence type="ECO:0000256" key="1">
    <source>
        <dbReference type="SAM" id="MobiDB-lite"/>
    </source>
</evidence>
<dbReference type="EMBL" id="JAAAUY010000213">
    <property type="protein sequence ID" value="KAF9333260.1"/>
    <property type="molecule type" value="Genomic_DNA"/>
</dbReference>
<feature type="signal peptide" evidence="3">
    <location>
        <begin position="1"/>
        <end position="33"/>
    </location>
</feature>